<evidence type="ECO:0000256" key="2">
    <source>
        <dbReference type="ARBA" id="ARBA00022448"/>
    </source>
</evidence>
<evidence type="ECO:0000313" key="8">
    <source>
        <dbReference type="EMBL" id="MDQ0313619.1"/>
    </source>
</evidence>
<reference evidence="8" key="1">
    <citation type="submission" date="2023-07" db="EMBL/GenBank/DDBJ databases">
        <title>Genomic Encyclopedia of Type Strains, Phase IV (KMG-IV): sequencing the most valuable type-strain genomes for metagenomic binning, comparative biology and taxonomic classification.</title>
        <authorList>
            <person name="Goeker M."/>
        </authorList>
    </citation>
    <scope>NUCLEOTIDE SEQUENCE</scope>
    <source>
        <strain evidence="8">DSM 21202</strain>
    </source>
</reference>
<keyword evidence="4 6" id="KW-1133">Transmembrane helix</keyword>
<dbReference type="PROSITE" id="PS50850">
    <property type="entry name" value="MFS"/>
    <property type="match status" value="1"/>
</dbReference>
<feature type="transmembrane region" description="Helical" evidence="6">
    <location>
        <begin position="142"/>
        <end position="163"/>
    </location>
</feature>
<keyword evidence="3 6" id="KW-0812">Transmembrane</keyword>
<keyword evidence="2" id="KW-0813">Transport</keyword>
<dbReference type="AlphaFoldDB" id="A0AAE4AS16"/>
<evidence type="ECO:0000256" key="5">
    <source>
        <dbReference type="ARBA" id="ARBA00023136"/>
    </source>
</evidence>
<evidence type="ECO:0000256" key="6">
    <source>
        <dbReference type="SAM" id="Phobius"/>
    </source>
</evidence>
<dbReference type="PANTHER" id="PTHR23504:SF15">
    <property type="entry name" value="MAJOR FACILITATOR SUPERFAMILY (MFS) PROFILE DOMAIN-CONTAINING PROTEIN"/>
    <property type="match status" value="1"/>
</dbReference>
<dbReference type="InterPro" id="IPR036259">
    <property type="entry name" value="MFS_trans_sf"/>
</dbReference>
<dbReference type="PRINTS" id="PR01035">
    <property type="entry name" value="TCRTETA"/>
</dbReference>
<feature type="transmembrane region" description="Helical" evidence="6">
    <location>
        <begin position="353"/>
        <end position="374"/>
    </location>
</feature>
<comment type="caution">
    <text evidence="8">The sequence shown here is derived from an EMBL/GenBank/DDBJ whole genome shotgun (WGS) entry which is preliminary data.</text>
</comment>
<feature type="transmembrane region" description="Helical" evidence="6">
    <location>
        <begin position="266"/>
        <end position="286"/>
    </location>
</feature>
<feature type="transmembrane region" description="Helical" evidence="6">
    <location>
        <begin position="380"/>
        <end position="400"/>
    </location>
</feature>
<feature type="domain" description="Major facilitator superfamily (MFS) profile" evidence="7">
    <location>
        <begin position="13"/>
        <end position="404"/>
    </location>
</feature>
<keyword evidence="5 6" id="KW-0472">Membrane</keyword>
<evidence type="ECO:0000256" key="1">
    <source>
        <dbReference type="ARBA" id="ARBA00004141"/>
    </source>
</evidence>
<name>A0AAE4AS16_9HYPH</name>
<feature type="transmembrane region" description="Helical" evidence="6">
    <location>
        <begin position="320"/>
        <end position="341"/>
    </location>
</feature>
<dbReference type="InterPro" id="IPR011701">
    <property type="entry name" value="MFS"/>
</dbReference>
<dbReference type="Proteomes" id="UP001229244">
    <property type="component" value="Unassembled WGS sequence"/>
</dbReference>
<feature type="transmembrane region" description="Helical" evidence="6">
    <location>
        <begin position="175"/>
        <end position="194"/>
    </location>
</feature>
<dbReference type="Gene3D" id="1.20.1250.20">
    <property type="entry name" value="MFS general substrate transporter like domains"/>
    <property type="match status" value="1"/>
</dbReference>
<protein>
    <submittedName>
        <fullName evidence="8">MFS family permease</fullName>
    </submittedName>
</protein>
<proteinExistence type="predicted"/>
<feature type="transmembrane region" description="Helical" evidence="6">
    <location>
        <begin position="81"/>
        <end position="100"/>
    </location>
</feature>
<feature type="transmembrane region" description="Helical" evidence="6">
    <location>
        <begin position="48"/>
        <end position="69"/>
    </location>
</feature>
<dbReference type="RefSeq" id="WP_306883421.1">
    <property type="nucleotide sequence ID" value="NZ_JAUSUL010000001.1"/>
</dbReference>
<dbReference type="InterPro" id="IPR001958">
    <property type="entry name" value="Tet-R_TetA/multi-R_MdtG-like"/>
</dbReference>
<feature type="transmembrane region" description="Helical" evidence="6">
    <location>
        <begin position="12"/>
        <end position="36"/>
    </location>
</feature>
<dbReference type="PANTHER" id="PTHR23504">
    <property type="entry name" value="MAJOR FACILITATOR SUPERFAMILY DOMAIN-CONTAINING PROTEIN 10"/>
    <property type="match status" value="1"/>
</dbReference>
<accession>A0AAE4AS16</accession>
<dbReference type="GO" id="GO:0016020">
    <property type="term" value="C:membrane"/>
    <property type="evidence" value="ECO:0007669"/>
    <property type="project" value="UniProtKB-SubCell"/>
</dbReference>
<dbReference type="SUPFAM" id="SSF103473">
    <property type="entry name" value="MFS general substrate transporter"/>
    <property type="match status" value="1"/>
</dbReference>
<keyword evidence="9" id="KW-1185">Reference proteome</keyword>
<comment type="subcellular location">
    <subcellularLocation>
        <location evidence="1">Membrane</location>
        <topology evidence="1">Multi-pass membrane protein</topology>
    </subcellularLocation>
</comment>
<dbReference type="EMBL" id="JAUSUL010000001">
    <property type="protein sequence ID" value="MDQ0313619.1"/>
    <property type="molecule type" value="Genomic_DNA"/>
</dbReference>
<evidence type="ECO:0000313" key="9">
    <source>
        <dbReference type="Proteomes" id="UP001229244"/>
    </source>
</evidence>
<sequence length="405" mass="41723">MTQTTTRAFPIGQLLPLCLLVFVDAMGFAMIVPILASNPLSDNPLLQSILYGIAVGIYPLATFFAAPLLGVLSDRKGRLPIMLLCGAGLIASYAGIAIGFEVGSPTLVIVGRLVGGLTAATQALALAALSDLGDRESKDARINLGLLASSLGFVLGPLLSGVLAQLGGSAQFDRIAPLVAVMALAAVTLGWLATSYPDKGAPERVEDNPLDFLGSVRELRLAVASPVLRRLSAIFLLQQLAWGGFFFFMATFLISRFAMSNYEVSYFMGVLGVGFCLSFAVVTPLLRKAFAAYPVALGAMIVTTVCIAVAAAGQSAHWEWLLAIPISTGVAVAYGAVISLFTDQADGNEGGILGVTASINALAFGLTSLAGGVIAGGAAVGPIVFAAILMAASTLLLTGLRKNRG</sequence>
<dbReference type="Pfam" id="PF07690">
    <property type="entry name" value="MFS_1"/>
    <property type="match status" value="1"/>
</dbReference>
<evidence type="ECO:0000259" key="7">
    <source>
        <dbReference type="PROSITE" id="PS50850"/>
    </source>
</evidence>
<dbReference type="InterPro" id="IPR020846">
    <property type="entry name" value="MFS_dom"/>
</dbReference>
<gene>
    <name evidence="8" type="ORF">J2S73_000056</name>
</gene>
<feature type="transmembrane region" description="Helical" evidence="6">
    <location>
        <begin position="106"/>
        <end position="130"/>
    </location>
</feature>
<feature type="transmembrane region" description="Helical" evidence="6">
    <location>
        <begin position="293"/>
        <end position="314"/>
    </location>
</feature>
<dbReference type="GO" id="GO:0022857">
    <property type="term" value="F:transmembrane transporter activity"/>
    <property type="evidence" value="ECO:0007669"/>
    <property type="project" value="InterPro"/>
</dbReference>
<evidence type="ECO:0000256" key="4">
    <source>
        <dbReference type="ARBA" id="ARBA00022989"/>
    </source>
</evidence>
<evidence type="ECO:0000256" key="3">
    <source>
        <dbReference type="ARBA" id="ARBA00022692"/>
    </source>
</evidence>
<feature type="transmembrane region" description="Helical" evidence="6">
    <location>
        <begin position="234"/>
        <end position="254"/>
    </location>
</feature>
<organism evidence="8 9">
    <name type="scientific">Amorphus orientalis</name>
    <dbReference type="NCBI Taxonomy" id="649198"/>
    <lineage>
        <taxon>Bacteria</taxon>
        <taxon>Pseudomonadati</taxon>
        <taxon>Pseudomonadota</taxon>
        <taxon>Alphaproteobacteria</taxon>
        <taxon>Hyphomicrobiales</taxon>
        <taxon>Amorphaceae</taxon>
        <taxon>Amorphus</taxon>
    </lineage>
</organism>